<keyword evidence="2" id="KW-1185">Reference proteome</keyword>
<comment type="caution">
    <text evidence="1">The sequence shown here is derived from an EMBL/GenBank/DDBJ whole genome shotgun (WGS) entry which is preliminary data.</text>
</comment>
<name>A0A3N0ETL6_SINP1</name>
<organism evidence="1 2">
    <name type="scientific">Sinomicrobium pectinilyticum</name>
    <dbReference type="NCBI Taxonomy" id="1084421"/>
    <lineage>
        <taxon>Bacteria</taxon>
        <taxon>Pseudomonadati</taxon>
        <taxon>Bacteroidota</taxon>
        <taxon>Flavobacteriia</taxon>
        <taxon>Flavobacteriales</taxon>
        <taxon>Flavobacteriaceae</taxon>
        <taxon>Sinomicrobium</taxon>
    </lineage>
</organism>
<dbReference type="PANTHER" id="PTHR47199:SF2">
    <property type="entry name" value="PHOTOSYSTEM II STABILITY_ASSEMBLY FACTOR HCF136, CHLOROPLASTIC"/>
    <property type="match status" value="1"/>
</dbReference>
<dbReference type="OrthoDB" id="9813892at2"/>
<dbReference type="EMBL" id="RJTM01000028">
    <property type="protein sequence ID" value="RNL91097.1"/>
    <property type="molecule type" value="Genomic_DNA"/>
</dbReference>
<gene>
    <name evidence="1" type="ORF">ED312_05295</name>
</gene>
<reference evidence="1 2" key="1">
    <citation type="submission" date="2018-10" db="EMBL/GenBank/DDBJ databases">
        <title>Sinomicrobium pectinilyticum sp. nov., a pectinase-producing bacterium isolated from alkaline and saline soil, and emended description of the genus Sinomicrobium.</title>
        <authorList>
            <person name="Cheng B."/>
            <person name="Li C."/>
            <person name="Lai Q."/>
            <person name="Du M."/>
            <person name="Shao Z."/>
            <person name="Xu P."/>
            <person name="Yang C."/>
        </authorList>
    </citation>
    <scope>NUCLEOTIDE SEQUENCE [LARGE SCALE GENOMIC DNA]</scope>
    <source>
        <strain evidence="1 2">5DNS001</strain>
    </source>
</reference>
<dbReference type="Proteomes" id="UP000267469">
    <property type="component" value="Unassembled WGS sequence"/>
</dbReference>
<dbReference type="SUPFAM" id="SSF110296">
    <property type="entry name" value="Oligoxyloglucan reducing end-specific cellobiohydrolase"/>
    <property type="match status" value="1"/>
</dbReference>
<accession>A0A3N0ETL6</accession>
<protein>
    <submittedName>
        <fullName evidence="1">Oxidoreductase</fullName>
    </submittedName>
</protein>
<dbReference type="RefSeq" id="WP_123214978.1">
    <property type="nucleotide sequence ID" value="NZ_RJTM01000028.1"/>
</dbReference>
<dbReference type="PROSITE" id="PS51257">
    <property type="entry name" value="PROKAR_LIPOPROTEIN"/>
    <property type="match status" value="1"/>
</dbReference>
<dbReference type="Gene3D" id="2.130.10.10">
    <property type="entry name" value="YVTN repeat-like/Quinoprotein amine dehydrogenase"/>
    <property type="match status" value="1"/>
</dbReference>
<dbReference type="PANTHER" id="PTHR47199">
    <property type="entry name" value="PHOTOSYSTEM II STABILITY/ASSEMBLY FACTOR HCF136, CHLOROPLASTIC"/>
    <property type="match status" value="1"/>
</dbReference>
<dbReference type="AlphaFoldDB" id="A0A3N0ETL6"/>
<proteinExistence type="predicted"/>
<evidence type="ECO:0000313" key="2">
    <source>
        <dbReference type="Proteomes" id="UP000267469"/>
    </source>
</evidence>
<sequence>MNKLLFILSLLISVSCTSSGKFEARDITGVSITPMLEDSMSVRAIEIVSGKTLWFADDRGRYGYFDYKGSPVIDSVSYDTIVPHFRAIATNDNDVFLLGIGSPALLYKVEENGGAELVYRETHERAFYDAMKFWNEREGIAIGDPTESGCLSVLVTRNGGNSWSRIPCDKLPLAVEGEAAFAASNTNIDIIGDRTWIISGGLRSRVFYSPDKGNSWEVYNVPVVQGEPTLGMYSVDFWDKNTGIAIGGDYTRPEYNTANKAVTTDGGKSWKLVASKKPPGYRSCIQYIPGREGKEVIAVGFEGISFSRNGGSTWKPVSSEGFYTIRFLNDSVAYAAGKGKIAKLVLKQQKLP</sequence>
<dbReference type="InterPro" id="IPR015943">
    <property type="entry name" value="WD40/YVTN_repeat-like_dom_sf"/>
</dbReference>
<evidence type="ECO:0000313" key="1">
    <source>
        <dbReference type="EMBL" id="RNL91097.1"/>
    </source>
</evidence>